<dbReference type="RefSeq" id="WP_289957806.1">
    <property type="nucleotide sequence ID" value="NZ_JAUEMJ010000004.1"/>
</dbReference>
<name>A0ABT7YW88_9ACTN</name>
<evidence type="ECO:0000313" key="3">
    <source>
        <dbReference type="Proteomes" id="UP001171902"/>
    </source>
</evidence>
<dbReference type="Pfam" id="PF18742">
    <property type="entry name" value="DpnII-MboI"/>
    <property type="match status" value="1"/>
</dbReference>
<dbReference type="EMBL" id="JAUEMJ010000004">
    <property type="protein sequence ID" value="MDN3240882.1"/>
    <property type="molecule type" value="Genomic_DNA"/>
</dbReference>
<accession>A0ABT7YW88</accession>
<organism evidence="2 3">
    <name type="scientific">Glycomyces tritici</name>
    <dbReference type="NCBI Taxonomy" id="2665176"/>
    <lineage>
        <taxon>Bacteria</taxon>
        <taxon>Bacillati</taxon>
        <taxon>Actinomycetota</taxon>
        <taxon>Actinomycetes</taxon>
        <taxon>Glycomycetales</taxon>
        <taxon>Glycomycetaceae</taxon>
        <taxon>Glycomyces</taxon>
    </lineage>
</organism>
<comment type="caution">
    <text evidence="2">The sequence shown here is derived from an EMBL/GenBank/DDBJ whole genome shotgun (WGS) entry which is preliminary data.</text>
</comment>
<protein>
    <recommendedName>
        <fullName evidence="4">Restriction endonuclease</fullName>
    </recommendedName>
</protein>
<sequence length="288" mass="33600">MEWDVSELLEEAERIVVQVEAMVESPGDPDEDSKRLRELYSPWKAAAVRYLSDEQRKRFDAEYTGSMMFPKIRRCLEGIDKRPGVSRTQKSLESISGSWHEQLPARFVNPIREQCDILRELDDFQVLRPEKTLSQLEAMGRRLPEVFRELREQTRRHDAWVMKNEYDVQDVLSLILKGQFDDVRDEESAPSFAGSGYRMDFWLKKERIAIEVKMTRQGLSAKKLRDELLVDIVQYQKFPEAKGLFIYVYDPTHRVGNTTAFETDLNQADARFPIRTVVGRLGRFGTSN</sequence>
<evidence type="ECO:0000313" key="2">
    <source>
        <dbReference type="EMBL" id="MDN3242915.1"/>
    </source>
</evidence>
<dbReference type="Proteomes" id="UP001171902">
    <property type="component" value="Unassembled WGS sequence"/>
</dbReference>
<proteinExistence type="predicted"/>
<dbReference type="EMBL" id="JAUEMJ010000010">
    <property type="protein sequence ID" value="MDN3242915.1"/>
    <property type="molecule type" value="Genomic_DNA"/>
</dbReference>
<keyword evidence="3" id="KW-1185">Reference proteome</keyword>
<reference evidence="2" key="1">
    <citation type="submission" date="2023-06" db="EMBL/GenBank/DDBJ databases">
        <title>Gycomyces niveus sp.nov., a novel actinomycete isolated from soil in Shouguang.</title>
        <authorList>
            <person name="Yang X."/>
            <person name="Zhao J."/>
        </authorList>
    </citation>
    <scope>NUCLEOTIDE SEQUENCE</scope>
    <source>
        <strain evidence="2">NEAU C2</strain>
    </source>
</reference>
<evidence type="ECO:0008006" key="4">
    <source>
        <dbReference type="Google" id="ProtNLM"/>
    </source>
</evidence>
<evidence type="ECO:0000313" key="1">
    <source>
        <dbReference type="EMBL" id="MDN3240882.1"/>
    </source>
</evidence>
<gene>
    <name evidence="1" type="ORF">QWI33_14195</name>
    <name evidence="2" type="ORF">QWI33_24550</name>
</gene>